<evidence type="ECO:0000313" key="2">
    <source>
        <dbReference type="Proteomes" id="UP000316621"/>
    </source>
</evidence>
<dbReference type="AlphaFoldDB" id="A0A4Y7JYM6"/>
<accession>A0A4Y7JYM6</accession>
<protein>
    <submittedName>
        <fullName evidence="1">Uncharacterized protein</fullName>
    </submittedName>
</protein>
<organism evidence="1 2">
    <name type="scientific">Papaver somniferum</name>
    <name type="common">Opium poppy</name>
    <dbReference type="NCBI Taxonomy" id="3469"/>
    <lineage>
        <taxon>Eukaryota</taxon>
        <taxon>Viridiplantae</taxon>
        <taxon>Streptophyta</taxon>
        <taxon>Embryophyta</taxon>
        <taxon>Tracheophyta</taxon>
        <taxon>Spermatophyta</taxon>
        <taxon>Magnoliopsida</taxon>
        <taxon>Ranunculales</taxon>
        <taxon>Papaveraceae</taxon>
        <taxon>Papaveroideae</taxon>
        <taxon>Papaver</taxon>
    </lineage>
</organism>
<reference evidence="1 2" key="1">
    <citation type="journal article" date="2018" name="Science">
        <title>The opium poppy genome and morphinan production.</title>
        <authorList>
            <person name="Guo L."/>
            <person name="Winzer T."/>
            <person name="Yang X."/>
            <person name="Li Y."/>
            <person name="Ning Z."/>
            <person name="He Z."/>
            <person name="Teodor R."/>
            <person name="Lu Y."/>
            <person name="Bowser T.A."/>
            <person name="Graham I.A."/>
            <person name="Ye K."/>
        </authorList>
    </citation>
    <scope>NUCLEOTIDE SEQUENCE [LARGE SCALE GENOMIC DNA]</scope>
    <source>
        <strain evidence="2">cv. HN1</strain>
        <tissue evidence="1">Leaves</tissue>
    </source>
</reference>
<proteinExistence type="predicted"/>
<dbReference type="EMBL" id="CM010720">
    <property type="protein sequence ID" value="RZC64878.1"/>
    <property type="molecule type" value="Genomic_DNA"/>
</dbReference>
<name>A0A4Y7JYM6_PAPSO</name>
<dbReference type="Proteomes" id="UP000316621">
    <property type="component" value="Chromosome 6"/>
</dbReference>
<keyword evidence="2" id="KW-1185">Reference proteome</keyword>
<sequence>MLASIGGSGSTDILTGNWSMKLANWEVSSMNPTIVLGSCVAGRSTFSRCHSSRDSHKECPS</sequence>
<dbReference type="Gramene" id="RZC64878">
    <property type="protein sequence ID" value="RZC64878"/>
    <property type="gene ID" value="C5167_008565"/>
</dbReference>
<gene>
    <name evidence="1" type="ORF">C5167_008565</name>
</gene>
<evidence type="ECO:0000313" key="1">
    <source>
        <dbReference type="EMBL" id="RZC64878.1"/>
    </source>
</evidence>